<dbReference type="Pfam" id="PF03020">
    <property type="entry name" value="LEM"/>
    <property type="match status" value="1"/>
</dbReference>
<protein>
    <submittedName>
        <fullName evidence="9">Inner nuclear membrane protein Man1 (LEM domain-containing protein 3)</fullName>
    </submittedName>
</protein>
<accession>C1LEX2</accession>
<comment type="subcellular location">
    <subcellularLocation>
        <location evidence="1">Nucleus inner membrane</location>
        <topology evidence="1">Multi-pass membrane protein</topology>
    </subcellularLocation>
</comment>
<dbReference type="GO" id="GO:0006998">
    <property type="term" value="P:nuclear envelope organization"/>
    <property type="evidence" value="ECO:0007669"/>
    <property type="project" value="TreeGrafter"/>
</dbReference>
<dbReference type="SMART" id="SM00540">
    <property type="entry name" value="LEM"/>
    <property type="match status" value="1"/>
</dbReference>
<dbReference type="InterPro" id="IPR052277">
    <property type="entry name" value="INM_ESCRT-Associated"/>
</dbReference>
<dbReference type="PANTHER" id="PTHR13428">
    <property type="entry name" value="INNER NUCLEAR MEMBRANE PROTEIN MAN1 LEM DOMAIN CONTAINING PROTEIN"/>
    <property type="match status" value="1"/>
</dbReference>
<keyword evidence="4 7" id="KW-0472">Membrane</keyword>
<keyword evidence="3 7" id="KW-1133">Transmembrane helix</keyword>
<evidence type="ECO:0000256" key="3">
    <source>
        <dbReference type="ARBA" id="ARBA00022989"/>
    </source>
</evidence>
<dbReference type="Gene3D" id="1.10.10.1180">
    <property type="entry name" value="MAN1, winged-helix domain"/>
    <property type="match status" value="1"/>
</dbReference>
<dbReference type="PANTHER" id="PTHR13428:SF12">
    <property type="entry name" value="INNER NUCLEAR MEMBRANE PROTEIN MAN1"/>
    <property type="match status" value="1"/>
</dbReference>
<proteinExistence type="evidence at transcript level"/>
<sequence>MAASLGDDEIRKKLQALGFDPGPITGTTRSVYLKKLEKLQKDKKFGISDLKGASMTPKQAFARTRKSAGTNLIAVNTDASNETNLKHTTKESCHDVVSNPGTDGKYCRGKQYSGTKLYYTNHNVDLSEPYTDILPSSVPVQASLTKPMDTLYNDSDIITSSVPSCKKNFERRFSRDLTQSTVDYTPTRKTYIYIKKDSAEEDDTDEEFSKPNSVSSTLSRVAGWLNRSAQEFTKPKSLRVESVHEKSKPRSRHSSHSNDRLEISDTDNSDLENSTRSPFFKRFCPSPFSNMKSRDAGITTSPGLLFTPPSAKKLDKPGYSVSVLSEDADLNDPVHSLKKHDRKSSVSSYFLFAKNFSSTVTHIPNLILISSTVVCFVLAASYFILKDQHGEVGKMADVQKLLCRNLDDHNNSVTNGWHQCLREDDLTASLLVLGILYDVLSRYAGEFYCEVGALSSPRLDVSSARRLVEHKCLQMKGWEAFPKPDFRRVWDNTLYVLLHVGKTHFNLVAVNDAKSELGSFNRITEITELESLHPYFPGVCRIRRCFQWFTGVCVTLFWIALVCFIILGVGYGVYLLRRRRLRALERRNCRVRELVAEVVYILQDQLRENEANANHPPYVPVYIIRERLRQKHHDLNQLWPEITRYIYEVETCIGVQEWRGIGETWQWQSGTGWQGSALMDKSQKPSFIVPPTDCLKIRNMFSTDGIDERGRKRIKRELLKKLMPCGPILHIGLDSVGSNGLVYIKCGDSDTAGRVFHSIHANYFDGRLLTVKFLRDTKYCLRFPEAHSIKLPLRLTDFE</sequence>
<evidence type="ECO:0000256" key="7">
    <source>
        <dbReference type="SAM" id="Phobius"/>
    </source>
</evidence>
<dbReference type="PROSITE" id="PS50954">
    <property type="entry name" value="LEM"/>
    <property type="match status" value="1"/>
</dbReference>
<dbReference type="GO" id="GO:0031490">
    <property type="term" value="F:chromatin DNA binding"/>
    <property type="evidence" value="ECO:0007669"/>
    <property type="project" value="TreeGrafter"/>
</dbReference>
<dbReference type="SUPFAM" id="SSF63451">
    <property type="entry name" value="LEM domain"/>
    <property type="match status" value="1"/>
</dbReference>
<reference evidence="9" key="2">
    <citation type="submission" date="2009-03" db="EMBL/GenBank/DDBJ databases">
        <authorList>
            <person name="Gang L."/>
        </authorList>
    </citation>
    <scope>NUCLEOTIDE SEQUENCE</scope>
    <source>
        <strain evidence="9">Anhui</strain>
    </source>
</reference>
<dbReference type="GO" id="GO:0005637">
    <property type="term" value="C:nuclear inner membrane"/>
    <property type="evidence" value="ECO:0007669"/>
    <property type="project" value="UniProtKB-SubCell"/>
</dbReference>
<evidence type="ECO:0000256" key="2">
    <source>
        <dbReference type="ARBA" id="ARBA00022692"/>
    </source>
</evidence>
<evidence type="ECO:0000313" key="9">
    <source>
        <dbReference type="EMBL" id="CAX73250.1"/>
    </source>
</evidence>
<dbReference type="Gene3D" id="1.10.720.40">
    <property type="match status" value="1"/>
</dbReference>
<organism evidence="9">
    <name type="scientific">Schistosoma japonicum</name>
    <name type="common">Blood fluke</name>
    <dbReference type="NCBI Taxonomy" id="6182"/>
    <lineage>
        <taxon>Eukaryota</taxon>
        <taxon>Metazoa</taxon>
        <taxon>Spiralia</taxon>
        <taxon>Lophotrochozoa</taxon>
        <taxon>Platyhelminthes</taxon>
        <taxon>Trematoda</taxon>
        <taxon>Digenea</taxon>
        <taxon>Strigeidida</taxon>
        <taxon>Schistosomatoidea</taxon>
        <taxon>Schistosomatidae</taxon>
        <taxon>Schistosoma</taxon>
    </lineage>
</organism>
<dbReference type="InterPro" id="IPR012677">
    <property type="entry name" value="Nucleotide-bd_a/b_plait_sf"/>
</dbReference>
<dbReference type="AlphaFoldDB" id="C1LEX2"/>
<dbReference type="GO" id="GO:0030514">
    <property type="term" value="P:negative regulation of BMP signaling pathway"/>
    <property type="evidence" value="ECO:0007669"/>
    <property type="project" value="TreeGrafter"/>
</dbReference>
<evidence type="ECO:0000256" key="5">
    <source>
        <dbReference type="ARBA" id="ARBA00023242"/>
    </source>
</evidence>
<dbReference type="EMBL" id="FN317519">
    <property type="protein sequence ID" value="CAX73250.1"/>
    <property type="molecule type" value="mRNA"/>
</dbReference>
<dbReference type="InterPro" id="IPR041885">
    <property type="entry name" value="MAN1_winged_helix_dom"/>
</dbReference>
<reference evidence="9" key="1">
    <citation type="journal article" date="2009" name="Nature">
        <title>The Schistosoma japonicum genome reveals features of host-parasite interplay.</title>
        <authorList>
            <person name="Liu F."/>
            <person name="Zhou Y."/>
            <person name="Wang Z.Q."/>
            <person name="Lu G."/>
            <person name="Zheng H."/>
            <person name="Brindley P.J."/>
            <person name="McManus D.P."/>
            <person name="Blair D."/>
            <person name="Zhang Q.H."/>
            <person name="Zhong Y."/>
            <person name="Wang S."/>
            <person name="Han Z.G."/>
            <person name="Chen Z."/>
        </authorList>
    </citation>
    <scope>NUCLEOTIDE SEQUENCE</scope>
    <source>
        <strain evidence="9">Anhui</strain>
    </source>
</reference>
<dbReference type="Gene3D" id="3.30.70.330">
    <property type="match status" value="1"/>
</dbReference>
<feature type="compositionally biased region" description="Basic and acidic residues" evidence="6">
    <location>
        <begin position="238"/>
        <end position="248"/>
    </location>
</feature>
<evidence type="ECO:0000259" key="8">
    <source>
        <dbReference type="PROSITE" id="PS50954"/>
    </source>
</evidence>
<feature type="transmembrane region" description="Helical" evidence="7">
    <location>
        <begin position="548"/>
        <end position="576"/>
    </location>
</feature>
<dbReference type="FunFam" id="1.10.720.40:FF:000001">
    <property type="entry name" value="LEM domain containing 2, isoform CRA_a"/>
    <property type="match status" value="1"/>
</dbReference>
<evidence type="ECO:0000256" key="6">
    <source>
        <dbReference type="SAM" id="MobiDB-lite"/>
    </source>
</evidence>
<keyword evidence="5" id="KW-0539">Nucleus</keyword>
<feature type="transmembrane region" description="Helical" evidence="7">
    <location>
        <begin position="366"/>
        <end position="385"/>
    </location>
</feature>
<feature type="region of interest" description="Disordered" evidence="6">
    <location>
        <begin position="235"/>
        <end position="274"/>
    </location>
</feature>
<evidence type="ECO:0000256" key="4">
    <source>
        <dbReference type="ARBA" id="ARBA00023136"/>
    </source>
</evidence>
<keyword evidence="2 7" id="KW-0812">Transmembrane</keyword>
<dbReference type="InterPro" id="IPR003887">
    <property type="entry name" value="LEM_dom"/>
</dbReference>
<evidence type="ECO:0000256" key="1">
    <source>
        <dbReference type="ARBA" id="ARBA00004473"/>
    </source>
</evidence>
<dbReference type="InterPro" id="IPR011015">
    <property type="entry name" value="LEM/LEM-like_dom_sf"/>
</dbReference>
<name>C1LEX2_SCHJA</name>
<feature type="domain" description="LEM" evidence="8">
    <location>
        <begin position="1"/>
        <end position="43"/>
    </location>
</feature>